<protein>
    <submittedName>
        <fullName evidence="2">Uncharacterized protein</fullName>
    </submittedName>
</protein>
<keyword evidence="4" id="KW-1185">Reference proteome</keyword>
<dbReference type="AlphaFoldDB" id="A0A9P1FYX3"/>
<organism evidence="2">
    <name type="scientific">Cladocopium goreaui</name>
    <dbReference type="NCBI Taxonomy" id="2562237"/>
    <lineage>
        <taxon>Eukaryota</taxon>
        <taxon>Sar</taxon>
        <taxon>Alveolata</taxon>
        <taxon>Dinophyceae</taxon>
        <taxon>Suessiales</taxon>
        <taxon>Symbiodiniaceae</taxon>
        <taxon>Cladocopium</taxon>
    </lineage>
</organism>
<evidence type="ECO:0000313" key="3">
    <source>
        <dbReference type="EMBL" id="CAL1145165.1"/>
    </source>
</evidence>
<reference evidence="2" key="1">
    <citation type="submission" date="2022-10" db="EMBL/GenBank/DDBJ databases">
        <authorList>
            <person name="Chen Y."/>
            <person name="Dougan E. K."/>
            <person name="Chan C."/>
            <person name="Rhodes N."/>
            <person name="Thang M."/>
        </authorList>
    </citation>
    <scope>NUCLEOTIDE SEQUENCE</scope>
</reference>
<comment type="caution">
    <text evidence="2">The sequence shown here is derived from an EMBL/GenBank/DDBJ whole genome shotgun (WGS) entry which is preliminary data.</text>
</comment>
<feature type="region of interest" description="Disordered" evidence="1">
    <location>
        <begin position="81"/>
        <end position="160"/>
    </location>
</feature>
<evidence type="ECO:0000313" key="2">
    <source>
        <dbReference type="EMBL" id="CAI3991790.1"/>
    </source>
</evidence>
<dbReference type="EMBL" id="CAMXCT020001633">
    <property type="protein sequence ID" value="CAL1145165.1"/>
    <property type="molecule type" value="Genomic_DNA"/>
</dbReference>
<evidence type="ECO:0000313" key="4">
    <source>
        <dbReference type="Proteomes" id="UP001152797"/>
    </source>
</evidence>
<evidence type="ECO:0000256" key="1">
    <source>
        <dbReference type="SAM" id="MobiDB-lite"/>
    </source>
</evidence>
<feature type="compositionally biased region" description="Low complexity" evidence="1">
    <location>
        <begin position="140"/>
        <end position="151"/>
    </location>
</feature>
<feature type="compositionally biased region" description="Basic and acidic residues" evidence="1">
    <location>
        <begin position="129"/>
        <end position="139"/>
    </location>
</feature>
<sequence length="334" mass="34342">MDPSDDIRKLEGHLELIENILAHAGDDADGAQMVNEQFQACNELRPNLETAAEIVLDQDDGAALFSQITNVLERLENMEREWKTRKNSRPRVLSETSAAPSVPPPPIGTTGTQGSGASQPFPAASPVSSDHKSDKEKDGASGAFPSFPASSWPQETAGGASNFAAFDSTWGNWGDASASAWPAEATATGSASLAPFPTAGFDAGGGWPAEESGAAAAAGGTGGAMAAASVPPGPGLATNATPSPTASPAVKARQPQQVGQMGQLGGLGGLGSGSMQSLSSNTSTSLQLHIKCSGSDLEEVQRDQDRFKQRFVRAAAKAAGVPEYRIRVKNITNV</sequence>
<dbReference type="Proteomes" id="UP001152797">
    <property type="component" value="Unassembled WGS sequence"/>
</dbReference>
<dbReference type="EMBL" id="CAMXCT030001633">
    <property type="protein sequence ID" value="CAL4779102.1"/>
    <property type="molecule type" value="Genomic_DNA"/>
</dbReference>
<name>A0A9P1FYX3_9DINO</name>
<accession>A0A9P1FYX3</accession>
<dbReference type="EMBL" id="CAMXCT010001633">
    <property type="protein sequence ID" value="CAI3991790.1"/>
    <property type="molecule type" value="Genomic_DNA"/>
</dbReference>
<gene>
    <name evidence="2" type="ORF">C1SCF055_LOCUS18665</name>
</gene>
<reference evidence="3" key="2">
    <citation type="submission" date="2024-04" db="EMBL/GenBank/DDBJ databases">
        <authorList>
            <person name="Chen Y."/>
            <person name="Shah S."/>
            <person name="Dougan E. K."/>
            <person name="Thang M."/>
            <person name="Chan C."/>
        </authorList>
    </citation>
    <scope>NUCLEOTIDE SEQUENCE [LARGE SCALE GENOMIC DNA]</scope>
</reference>
<proteinExistence type="predicted"/>
<feature type="compositionally biased region" description="Low complexity" evidence="1">
    <location>
        <begin position="108"/>
        <end position="119"/>
    </location>
</feature>